<comment type="cofactor">
    <cofactor evidence="1">
        <name>Mg(2+)</name>
        <dbReference type="ChEBI" id="CHEBI:18420"/>
    </cofactor>
</comment>
<protein>
    <recommendedName>
        <fullName evidence="2">diguanylate cyclase</fullName>
        <ecNumber evidence="2">2.7.7.65</ecNumber>
    </recommendedName>
</protein>
<dbReference type="InterPro" id="IPR029787">
    <property type="entry name" value="Nucleotide_cyclase"/>
</dbReference>
<sequence length="403" mass="44827">MLYQRKIEDKALLAAKLDLQVRNARFSSVGVHLIGVAAMMALLWFQLPQNLILTAAGTMVAVLLVRTLRMTQAQHKDWAHRYPVRLLWEMTVGALVTGMLWSGAIFWLDGYLPDQWFYVAVLIAAFIAIVAVSVMTIVLQLYLAYLFSTLVPMASWLAFHYDARPYNLIIAAVMTGLAVILSLIGGWMSRSFAELVKVNLERTAMAQDLSDLTASLRVRNLQLQEARKQLSEMATVDELTGLRNRRAVNRLLDVELARSKRSGVPIGLVMIDVDHFKLYNDTYGHPDGDEVLQQLAEVLMSVTSRAGEMAARMGGEEFILVLPGSTQNKALNSAEMIRERFNALQIPHKTSLTAEFVTVSQGVLSCVPNLETRGEALISAVDKALYESKQRGRNAISLSTYVP</sequence>
<evidence type="ECO:0000313" key="7">
    <source>
        <dbReference type="Proteomes" id="UP000004699"/>
    </source>
</evidence>
<keyword evidence="7" id="KW-1185">Reference proteome</keyword>
<dbReference type="InterPro" id="IPR050469">
    <property type="entry name" value="Diguanylate_Cyclase"/>
</dbReference>
<evidence type="ECO:0000256" key="2">
    <source>
        <dbReference type="ARBA" id="ARBA00012528"/>
    </source>
</evidence>
<feature type="transmembrane region" description="Helical" evidence="4">
    <location>
        <begin position="90"/>
        <end position="110"/>
    </location>
</feature>
<accession>B8KWC0</accession>
<keyword evidence="4" id="KW-0472">Membrane</keyword>
<evidence type="ECO:0000256" key="3">
    <source>
        <dbReference type="ARBA" id="ARBA00034247"/>
    </source>
</evidence>
<dbReference type="PANTHER" id="PTHR45138:SF9">
    <property type="entry name" value="DIGUANYLATE CYCLASE DGCM-RELATED"/>
    <property type="match status" value="1"/>
</dbReference>
<dbReference type="EMBL" id="DS999411">
    <property type="protein sequence ID" value="EED34355.1"/>
    <property type="molecule type" value="Genomic_DNA"/>
</dbReference>
<feature type="domain" description="GGDEF" evidence="5">
    <location>
        <begin position="264"/>
        <end position="401"/>
    </location>
</feature>
<dbReference type="InterPro" id="IPR043128">
    <property type="entry name" value="Rev_trsase/Diguanyl_cyclase"/>
</dbReference>
<reference evidence="7" key="1">
    <citation type="journal article" date="2013" name="BMC Microbiol.">
        <title>Taxonomy and evolution of bacteriochlorophyll a-containing members of the OM60/NOR5 clade of marine gammaproteobacteria: description of Luminiphilus syltensis gen. nov., sp. nov., reclassification of Haliea rubra as Pseudohaliea rubra gen. nov., comb. nov., and emendation of Chromatocurvus halotolerans.</title>
        <authorList>
            <person name="Spring S."/>
            <person name="Riedel T."/>
            <person name="Sproer C."/>
            <person name="Yan S."/>
            <person name="Harder J."/>
            <person name="Fuchs B.M."/>
        </authorList>
    </citation>
    <scope>NUCLEOTIDE SEQUENCE [LARGE SCALE GENOMIC DNA]</scope>
    <source>
        <strain evidence="7">NOR51-B</strain>
    </source>
</reference>
<name>B8KWC0_9GAMM</name>
<evidence type="ECO:0000313" key="6">
    <source>
        <dbReference type="EMBL" id="EED34355.1"/>
    </source>
</evidence>
<feature type="transmembrane region" description="Helical" evidence="4">
    <location>
        <begin position="165"/>
        <end position="187"/>
    </location>
</feature>
<dbReference type="GO" id="GO:0005886">
    <property type="term" value="C:plasma membrane"/>
    <property type="evidence" value="ECO:0007669"/>
    <property type="project" value="TreeGrafter"/>
</dbReference>
<dbReference type="OrthoDB" id="9812260at2"/>
<gene>
    <name evidence="6" type="ORF">NOR51B_292</name>
</gene>
<dbReference type="CDD" id="cd01949">
    <property type="entry name" value="GGDEF"/>
    <property type="match status" value="1"/>
</dbReference>
<dbReference type="Proteomes" id="UP000004699">
    <property type="component" value="Unassembled WGS sequence"/>
</dbReference>
<organism evidence="6 7">
    <name type="scientific">Luminiphilus syltensis NOR5-1B</name>
    <dbReference type="NCBI Taxonomy" id="565045"/>
    <lineage>
        <taxon>Bacteria</taxon>
        <taxon>Pseudomonadati</taxon>
        <taxon>Pseudomonadota</taxon>
        <taxon>Gammaproteobacteria</taxon>
        <taxon>Cellvibrionales</taxon>
        <taxon>Halieaceae</taxon>
        <taxon>Luminiphilus</taxon>
    </lineage>
</organism>
<dbReference type="RefSeq" id="WP_009019103.1">
    <property type="nucleotide sequence ID" value="NZ_DS999411.1"/>
</dbReference>
<dbReference type="FunFam" id="3.30.70.270:FF:000001">
    <property type="entry name" value="Diguanylate cyclase domain protein"/>
    <property type="match status" value="1"/>
</dbReference>
<evidence type="ECO:0000259" key="5">
    <source>
        <dbReference type="PROSITE" id="PS50887"/>
    </source>
</evidence>
<evidence type="ECO:0000256" key="1">
    <source>
        <dbReference type="ARBA" id="ARBA00001946"/>
    </source>
</evidence>
<feature type="transmembrane region" description="Helical" evidence="4">
    <location>
        <begin position="116"/>
        <end position="134"/>
    </location>
</feature>
<dbReference type="HOGENOM" id="CLU_057096_0_0_6"/>
<dbReference type="GO" id="GO:0043709">
    <property type="term" value="P:cell adhesion involved in single-species biofilm formation"/>
    <property type="evidence" value="ECO:0007669"/>
    <property type="project" value="TreeGrafter"/>
</dbReference>
<dbReference type="GO" id="GO:1902201">
    <property type="term" value="P:negative regulation of bacterial-type flagellum-dependent cell motility"/>
    <property type="evidence" value="ECO:0007669"/>
    <property type="project" value="TreeGrafter"/>
</dbReference>
<evidence type="ECO:0000256" key="4">
    <source>
        <dbReference type="SAM" id="Phobius"/>
    </source>
</evidence>
<dbReference type="NCBIfam" id="TIGR00254">
    <property type="entry name" value="GGDEF"/>
    <property type="match status" value="1"/>
</dbReference>
<keyword evidence="4" id="KW-1133">Transmembrane helix</keyword>
<dbReference type="EC" id="2.7.7.65" evidence="2"/>
<dbReference type="eggNOG" id="COG3706">
    <property type="taxonomic scope" value="Bacteria"/>
</dbReference>
<dbReference type="Pfam" id="PF00990">
    <property type="entry name" value="GGDEF"/>
    <property type="match status" value="1"/>
</dbReference>
<dbReference type="SMART" id="SM00267">
    <property type="entry name" value="GGDEF"/>
    <property type="match status" value="1"/>
</dbReference>
<feature type="transmembrane region" description="Helical" evidence="4">
    <location>
        <begin position="51"/>
        <end position="69"/>
    </location>
</feature>
<proteinExistence type="predicted"/>
<dbReference type="AlphaFoldDB" id="B8KWC0"/>
<dbReference type="GO" id="GO:0052621">
    <property type="term" value="F:diguanylate cyclase activity"/>
    <property type="evidence" value="ECO:0007669"/>
    <property type="project" value="UniProtKB-EC"/>
</dbReference>
<dbReference type="InterPro" id="IPR000160">
    <property type="entry name" value="GGDEF_dom"/>
</dbReference>
<feature type="transmembrane region" description="Helical" evidence="4">
    <location>
        <begin position="26"/>
        <end position="45"/>
    </location>
</feature>
<dbReference type="SUPFAM" id="SSF55073">
    <property type="entry name" value="Nucleotide cyclase"/>
    <property type="match status" value="1"/>
</dbReference>
<keyword evidence="4" id="KW-0812">Transmembrane</keyword>
<dbReference type="PANTHER" id="PTHR45138">
    <property type="entry name" value="REGULATORY COMPONENTS OF SENSORY TRANSDUCTION SYSTEM"/>
    <property type="match status" value="1"/>
</dbReference>
<dbReference type="STRING" id="565045.NOR51B_292"/>
<comment type="catalytic activity">
    <reaction evidence="3">
        <text>2 GTP = 3',3'-c-di-GMP + 2 diphosphate</text>
        <dbReference type="Rhea" id="RHEA:24898"/>
        <dbReference type="ChEBI" id="CHEBI:33019"/>
        <dbReference type="ChEBI" id="CHEBI:37565"/>
        <dbReference type="ChEBI" id="CHEBI:58805"/>
        <dbReference type="EC" id="2.7.7.65"/>
    </reaction>
</comment>
<dbReference type="Gene3D" id="3.30.70.270">
    <property type="match status" value="1"/>
</dbReference>
<dbReference type="PROSITE" id="PS50887">
    <property type="entry name" value="GGDEF"/>
    <property type="match status" value="1"/>
</dbReference>